<dbReference type="Pfam" id="PF07811">
    <property type="entry name" value="TadE"/>
    <property type="match status" value="1"/>
</dbReference>
<evidence type="ECO:0000259" key="1">
    <source>
        <dbReference type="Pfam" id="PF07811"/>
    </source>
</evidence>
<dbReference type="RefSeq" id="WP_196835509.1">
    <property type="nucleotide sequence ID" value="NZ_JADOTZ010000001.1"/>
</dbReference>
<dbReference type="EMBL" id="JADOTZ010000001">
    <property type="protein sequence ID" value="MBG6084162.1"/>
    <property type="molecule type" value="Genomic_DNA"/>
</dbReference>
<dbReference type="AlphaFoldDB" id="A0A931D8W4"/>
<evidence type="ECO:0000313" key="2">
    <source>
        <dbReference type="EMBL" id="MBG6084162.1"/>
    </source>
</evidence>
<dbReference type="Proteomes" id="UP000625033">
    <property type="component" value="Unassembled WGS sequence"/>
</dbReference>
<comment type="caution">
    <text evidence="2">The sequence shown here is derived from an EMBL/GenBank/DDBJ whole genome shotgun (WGS) entry which is preliminary data.</text>
</comment>
<reference evidence="2" key="1">
    <citation type="submission" date="2020-11" db="EMBL/GenBank/DDBJ databases">
        <title>Sequencing the genomes of 1000 actinobacteria strains.</title>
        <authorList>
            <person name="Klenk H.-P."/>
        </authorList>
    </citation>
    <scope>NUCLEOTIDE SEQUENCE</scope>
    <source>
        <strain evidence="2">DSM 26152</strain>
    </source>
</reference>
<name>A0A931D8W4_9MICC</name>
<keyword evidence="3" id="KW-1185">Reference proteome</keyword>
<sequence>MSRSRLVTRARTEQAGSSTAEFAVLLPVLVLLMAAVLACGTAGLTAVQLEQGARAAARELARGEGDDVVRAAGKEPVWSETTVELRHSAGQAAAHLTTTIEVPLIGVRVMTLEAEASARTEAVHD</sequence>
<accession>A0A931D8W4</accession>
<feature type="domain" description="TadE-like" evidence="1">
    <location>
        <begin position="16"/>
        <end position="58"/>
    </location>
</feature>
<dbReference type="InterPro" id="IPR012495">
    <property type="entry name" value="TadE-like_dom"/>
</dbReference>
<organism evidence="2 3">
    <name type="scientific">Zhihengliuella flava</name>
    <dbReference type="NCBI Taxonomy" id="1285193"/>
    <lineage>
        <taxon>Bacteria</taxon>
        <taxon>Bacillati</taxon>
        <taxon>Actinomycetota</taxon>
        <taxon>Actinomycetes</taxon>
        <taxon>Micrococcales</taxon>
        <taxon>Micrococcaceae</taxon>
        <taxon>Zhihengliuella</taxon>
    </lineage>
</organism>
<gene>
    <name evidence="2" type="ORF">IW252_000929</name>
</gene>
<evidence type="ECO:0000313" key="3">
    <source>
        <dbReference type="Proteomes" id="UP000625033"/>
    </source>
</evidence>
<protein>
    <submittedName>
        <fullName evidence="2">Flp pilus assembly protein TadG</fullName>
    </submittedName>
</protein>
<proteinExistence type="predicted"/>